<dbReference type="FunFam" id="3.30.565.10:FF:000006">
    <property type="entry name" value="Sensor histidine kinase WalK"/>
    <property type="match status" value="1"/>
</dbReference>
<gene>
    <name evidence="9" type="ORF">PO878_11480</name>
</gene>
<dbReference type="KEGG" id="ima:PO878_11480"/>
<evidence type="ECO:0000256" key="7">
    <source>
        <dbReference type="ARBA" id="ARBA00023012"/>
    </source>
</evidence>
<evidence type="ECO:0000313" key="10">
    <source>
        <dbReference type="Proteomes" id="UP001216390"/>
    </source>
</evidence>
<dbReference type="InterPro" id="IPR005467">
    <property type="entry name" value="His_kinase_dom"/>
</dbReference>
<dbReference type="InterPro" id="IPR004358">
    <property type="entry name" value="Sig_transdc_His_kin-like_C"/>
</dbReference>
<keyword evidence="7" id="KW-0902">Two-component regulatory system</keyword>
<dbReference type="PANTHER" id="PTHR43711:SF1">
    <property type="entry name" value="HISTIDINE KINASE 1"/>
    <property type="match status" value="1"/>
</dbReference>
<proteinExistence type="predicted"/>
<keyword evidence="5" id="KW-0808">Transferase</keyword>
<dbReference type="AlphaFoldDB" id="A0AAE9Y393"/>
<dbReference type="Pfam" id="PF00512">
    <property type="entry name" value="HisKA"/>
    <property type="match status" value="1"/>
</dbReference>
<dbReference type="PANTHER" id="PTHR43711">
    <property type="entry name" value="TWO-COMPONENT HISTIDINE KINASE"/>
    <property type="match status" value="1"/>
</dbReference>
<dbReference type="GO" id="GO:0005886">
    <property type="term" value="C:plasma membrane"/>
    <property type="evidence" value="ECO:0007669"/>
    <property type="project" value="UniProtKB-SubCell"/>
</dbReference>
<evidence type="ECO:0000256" key="3">
    <source>
        <dbReference type="ARBA" id="ARBA00012438"/>
    </source>
</evidence>
<evidence type="ECO:0000256" key="2">
    <source>
        <dbReference type="ARBA" id="ARBA00004236"/>
    </source>
</evidence>
<dbReference type="EMBL" id="CP116942">
    <property type="protein sequence ID" value="WCO65119.1"/>
    <property type="molecule type" value="Genomic_DNA"/>
</dbReference>
<keyword evidence="6 9" id="KW-0418">Kinase</keyword>
<evidence type="ECO:0000256" key="5">
    <source>
        <dbReference type="ARBA" id="ARBA00022679"/>
    </source>
</evidence>
<dbReference type="SUPFAM" id="SSF47384">
    <property type="entry name" value="Homodimeric domain of signal transducing histidine kinase"/>
    <property type="match status" value="1"/>
</dbReference>
<evidence type="ECO:0000313" key="9">
    <source>
        <dbReference type="EMBL" id="WCO65119.1"/>
    </source>
</evidence>
<keyword evidence="4" id="KW-0597">Phosphoprotein</keyword>
<comment type="catalytic activity">
    <reaction evidence="1">
        <text>ATP + protein L-histidine = ADP + protein N-phospho-L-histidine.</text>
        <dbReference type="EC" id="2.7.13.3"/>
    </reaction>
</comment>
<dbReference type="InterPro" id="IPR003594">
    <property type="entry name" value="HATPase_dom"/>
</dbReference>
<dbReference type="InterPro" id="IPR050736">
    <property type="entry name" value="Sensor_HK_Regulatory"/>
</dbReference>
<protein>
    <recommendedName>
        <fullName evidence="3">histidine kinase</fullName>
        <ecNumber evidence="3">2.7.13.3</ecNumber>
    </recommendedName>
</protein>
<accession>A0AAE9Y393</accession>
<dbReference type="Pfam" id="PF02518">
    <property type="entry name" value="HATPase_c"/>
    <property type="match status" value="1"/>
</dbReference>
<dbReference type="InterPro" id="IPR003661">
    <property type="entry name" value="HisK_dim/P_dom"/>
</dbReference>
<dbReference type="CDD" id="cd00075">
    <property type="entry name" value="HATPase"/>
    <property type="match status" value="1"/>
</dbReference>
<feature type="domain" description="Histidine kinase" evidence="8">
    <location>
        <begin position="20"/>
        <end position="235"/>
    </location>
</feature>
<dbReference type="CDD" id="cd00082">
    <property type="entry name" value="HisKA"/>
    <property type="match status" value="1"/>
</dbReference>
<comment type="subcellular location">
    <subcellularLocation>
        <location evidence="2">Cell membrane</location>
    </subcellularLocation>
</comment>
<dbReference type="PROSITE" id="PS50109">
    <property type="entry name" value="HIS_KIN"/>
    <property type="match status" value="1"/>
</dbReference>
<name>A0AAE9Y393_9ACTN</name>
<sequence length="243" mass="26138">MTPPDPSEEGPADPIELIATVSHELRSPLTSIKGFTNLLISRWDGIAEDRKLELLEQIRLDADRVTRMLTELLDISRLETGRLHLSPRPVDLAALARSVVEKVALHEADLDATVTFADDVPEVVADADKLEQVLTNLVENAAKYGSPVGLVVEGAVADDGDAVVVAVTDRGEGIPPEDLPRVFERFFRREEGRPTGTGLGLWITRGLVEAHGGTVEATSTVGEGSTFRVTLPLSAPARPPMPS</sequence>
<dbReference type="Proteomes" id="UP001216390">
    <property type="component" value="Chromosome"/>
</dbReference>
<dbReference type="PRINTS" id="PR00344">
    <property type="entry name" value="BCTRLSENSOR"/>
</dbReference>
<dbReference type="SMART" id="SM00387">
    <property type="entry name" value="HATPase_c"/>
    <property type="match status" value="1"/>
</dbReference>
<dbReference type="InterPro" id="IPR036097">
    <property type="entry name" value="HisK_dim/P_sf"/>
</dbReference>
<dbReference type="SMART" id="SM00388">
    <property type="entry name" value="HisKA"/>
    <property type="match status" value="1"/>
</dbReference>
<dbReference type="InterPro" id="IPR036890">
    <property type="entry name" value="HATPase_C_sf"/>
</dbReference>
<dbReference type="SUPFAM" id="SSF55874">
    <property type="entry name" value="ATPase domain of HSP90 chaperone/DNA topoisomerase II/histidine kinase"/>
    <property type="match status" value="1"/>
</dbReference>
<dbReference type="Gene3D" id="3.30.565.10">
    <property type="entry name" value="Histidine kinase-like ATPase, C-terminal domain"/>
    <property type="match status" value="1"/>
</dbReference>
<dbReference type="GO" id="GO:0000155">
    <property type="term" value="F:phosphorelay sensor kinase activity"/>
    <property type="evidence" value="ECO:0007669"/>
    <property type="project" value="InterPro"/>
</dbReference>
<evidence type="ECO:0000256" key="4">
    <source>
        <dbReference type="ARBA" id="ARBA00022553"/>
    </source>
</evidence>
<organism evidence="9 10">
    <name type="scientific">Iamia majanohamensis</name>
    <dbReference type="NCBI Taxonomy" id="467976"/>
    <lineage>
        <taxon>Bacteria</taxon>
        <taxon>Bacillati</taxon>
        <taxon>Actinomycetota</taxon>
        <taxon>Acidimicrobiia</taxon>
        <taxon>Acidimicrobiales</taxon>
        <taxon>Iamiaceae</taxon>
        <taxon>Iamia</taxon>
    </lineage>
</organism>
<dbReference type="Gene3D" id="1.10.287.130">
    <property type="match status" value="1"/>
</dbReference>
<evidence type="ECO:0000256" key="1">
    <source>
        <dbReference type="ARBA" id="ARBA00000085"/>
    </source>
</evidence>
<dbReference type="RefSeq" id="WP_272734644.1">
    <property type="nucleotide sequence ID" value="NZ_CP116942.1"/>
</dbReference>
<evidence type="ECO:0000259" key="8">
    <source>
        <dbReference type="PROSITE" id="PS50109"/>
    </source>
</evidence>
<reference evidence="9" key="1">
    <citation type="submission" date="2023-01" db="EMBL/GenBank/DDBJ databases">
        <title>The diversity of Class Acidimicrobiia in South China Sea sediment environments and the proposal of Iamia marina sp. nov., a novel species of the genus Iamia.</title>
        <authorList>
            <person name="He Y."/>
            <person name="Tian X."/>
        </authorList>
    </citation>
    <scope>NUCLEOTIDE SEQUENCE</scope>
    <source>
        <strain evidence="9">DSM 19957</strain>
    </source>
</reference>
<evidence type="ECO:0000256" key="6">
    <source>
        <dbReference type="ARBA" id="ARBA00022777"/>
    </source>
</evidence>
<keyword evidence="10" id="KW-1185">Reference proteome</keyword>
<dbReference type="EC" id="2.7.13.3" evidence="3"/>